<evidence type="ECO:0000313" key="1">
    <source>
        <dbReference type="EMBL" id="SHG84673.1"/>
    </source>
</evidence>
<reference evidence="1 2" key="1">
    <citation type="submission" date="2016-11" db="EMBL/GenBank/DDBJ databases">
        <authorList>
            <person name="Jaros S."/>
            <person name="Januszkiewicz K."/>
            <person name="Wedrychowicz H."/>
        </authorList>
    </citation>
    <scope>NUCLEOTIDE SEQUENCE [LARGE SCALE GENOMIC DNA]</scope>
    <source>
        <strain evidence="1 2">DSM 19436</strain>
    </source>
</reference>
<protein>
    <submittedName>
        <fullName evidence="1">Uncharacterized protein</fullName>
    </submittedName>
</protein>
<dbReference type="EMBL" id="FQUP01000008">
    <property type="protein sequence ID" value="SHG84673.1"/>
    <property type="molecule type" value="Genomic_DNA"/>
</dbReference>
<dbReference type="Proteomes" id="UP000184485">
    <property type="component" value="Unassembled WGS sequence"/>
</dbReference>
<evidence type="ECO:0000313" key="2">
    <source>
        <dbReference type="Proteomes" id="UP000184485"/>
    </source>
</evidence>
<keyword evidence="2" id="KW-1185">Reference proteome</keyword>
<name>A0A1M5N6P1_9HYPH</name>
<sequence length="66" mass="7090">MTNLGNTYVSDAAPRWTVEAIGRLRELAVEGVPAEVIAQAMHRPIGEILGKAAELGLTIEPEPKTH</sequence>
<dbReference type="RefSeq" id="WP_139251597.1">
    <property type="nucleotide sequence ID" value="NZ_FQUP01000008.1"/>
</dbReference>
<dbReference type="OrthoDB" id="8420652at2"/>
<dbReference type="STRING" id="1122133.SAMN02745157_4918"/>
<organism evidence="1 2">
    <name type="scientific">Kaistia soli DSM 19436</name>
    <dbReference type="NCBI Taxonomy" id="1122133"/>
    <lineage>
        <taxon>Bacteria</taxon>
        <taxon>Pseudomonadati</taxon>
        <taxon>Pseudomonadota</taxon>
        <taxon>Alphaproteobacteria</taxon>
        <taxon>Hyphomicrobiales</taxon>
        <taxon>Kaistiaceae</taxon>
        <taxon>Kaistia</taxon>
    </lineage>
</organism>
<gene>
    <name evidence="1" type="ORF">SAMN02745157_4918</name>
</gene>
<proteinExistence type="predicted"/>
<accession>A0A1M5N6P1</accession>
<dbReference type="AlphaFoldDB" id="A0A1M5N6P1"/>